<proteinExistence type="predicted"/>
<feature type="compositionally biased region" description="Gly residues" evidence="4">
    <location>
        <begin position="1248"/>
        <end position="1261"/>
    </location>
</feature>
<feature type="compositionally biased region" description="Low complexity" evidence="4">
    <location>
        <begin position="154"/>
        <end position="184"/>
    </location>
</feature>
<feature type="compositionally biased region" description="Low complexity" evidence="4">
    <location>
        <begin position="1043"/>
        <end position="1061"/>
    </location>
</feature>
<comment type="caution">
    <text evidence="5">The sequence shown here is derived from an EMBL/GenBank/DDBJ whole genome shotgun (WGS) entry which is preliminary data.</text>
</comment>
<feature type="region of interest" description="Disordered" evidence="4">
    <location>
        <begin position="41"/>
        <end position="339"/>
    </location>
</feature>
<evidence type="ECO:0000256" key="4">
    <source>
        <dbReference type="SAM" id="MobiDB-lite"/>
    </source>
</evidence>
<keyword evidence="2" id="KW-0677">Repeat</keyword>
<evidence type="ECO:0000313" key="5">
    <source>
        <dbReference type="EMBL" id="KAG2451420.1"/>
    </source>
</evidence>
<comment type="subcellular location">
    <subcellularLocation>
        <location evidence="1">Nucleus</location>
    </subcellularLocation>
</comment>
<dbReference type="GO" id="GO:0071038">
    <property type="term" value="P:TRAMP-dependent tRNA surveillance pathway"/>
    <property type="evidence" value="ECO:0007669"/>
    <property type="project" value="TreeGrafter"/>
</dbReference>
<feature type="compositionally biased region" description="Low complexity" evidence="4">
    <location>
        <begin position="876"/>
        <end position="899"/>
    </location>
</feature>
<feature type="compositionally biased region" description="Low complexity" evidence="4">
    <location>
        <begin position="246"/>
        <end position="257"/>
    </location>
</feature>
<evidence type="ECO:0000313" key="6">
    <source>
        <dbReference type="Proteomes" id="UP000613740"/>
    </source>
</evidence>
<dbReference type="GO" id="GO:0071035">
    <property type="term" value="P:nuclear polyadenylation-dependent rRNA catabolic process"/>
    <property type="evidence" value="ECO:0007669"/>
    <property type="project" value="TreeGrafter"/>
</dbReference>
<feature type="compositionally biased region" description="Basic residues" evidence="4">
    <location>
        <begin position="144"/>
        <end position="153"/>
    </location>
</feature>
<dbReference type="GO" id="GO:0071037">
    <property type="term" value="P:nuclear polyadenylation-dependent snRNA catabolic process"/>
    <property type="evidence" value="ECO:0007669"/>
    <property type="project" value="TreeGrafter"/>
</dbReference>
<feature type="compositionally biased region" description="Polar residues" evidence="4">
    <location>
        <begin position="652"/>
        <end position="665"/>
    </location>
</feature>
<dbReference type="InterPro" id="IPR051644">
    <property type="entry name" value="TRAMP_AT-DNA-binding"/>
</dbReference>
<feature type="compositionally biased region" description="Polar residues" evidence="4">
    <location>
        <begin position="191"/>
        <end position="204"/>
    </location>
</feature>
<dbReference type="PANTHER" id="PTHR46543:SF2">
    <property type="entry name" value="AGAP013096-PA"/>
    <property type="match status" value="1"/>
</dbReference>
<feature type="region of interest" description="Disordered" evidence="4">
    <location>
        <begin position="361"/>
        <end position="397"/>
    </location>
</feature>
<feature type="region of interest" description="Disordered" evidence="4">
    <location>
        <begin position="432"/>
        <end position="468"/>
    </location>
</feature>
<evidence type="ECO:0000256" key="3">
    <source>
        <dbReference type="ARBA" id="ARBA00023242"/>
    </source>
</evidence>
<feature type="region of interest" description="Disordered" evidence="4">
    <location>
        <begin position="627"/>
        <end position="665"/>
    </location>
</feature>
<dbReference type="GO" id="GO:0071031">
    <property type="term" value="P:nuclear mRNA surveillance of mRNA 3'-end processing"/>
    <property type="evidence" value="ECO:0007669"/>
    <property type="project" value="TreeGrafter"/>
</dbReference>
<evidence type="ECO:0000256" key="2">
    <source>
        <dbReference type="ARBA" id="ARBA00022737"/>
    </source>
</evidence>
<feature type="compositionally biased region" description="Acidic residues" evidence="4">
    <location>
        <begin position="90"/>
        <end position="107"/>
    </location>
</feature>
<reference evidence="5" key="1">
    <citation type="journal article" date="2020" name="bioRxiv">
        <title>Comparative genomics of Chlamydomonas.</title>
        <authorList>
            <person name="Craig R.J."/>
            <person name="Hasan A.R."/>
            <person name="Ness R.W."/>
            <person name="Keightley P.D."/>
        </authorList>
    </citation>
    <scope>NUCLEOTIDE SEQUENCE</scope>
    <source>
        <strain evidence="5">CCAP 11/173</strain>
    </source>
</reference>
<keyword evidence="3" id="KW-0539">Nucleus</keyword>
<sequence length="1466" mass="151252">MPGCCVTALKNLYYNTARLVRDNPDDDAARMAAYEQVCSRLGTSAAAESAIAADGDADGAANVPAQRRPQSKRARRKPRRAAASSSSSSDSEESEEEPGEEESDDGGDTTTSSESESELEGASEPEEDSEETEEDEADEDFQVKRRRRPRKGTRAAAGPRARSGKAAARAAAAAAAAAPAAAPRSKLGRQGSDNASGSSTSTNAKAHGSAPFQLQSEAAGCAAAGPGGGLFTAPNDAASNPPQRPPQQQQPQQQQQRSSNEDDVTMALRESQAGPEAGAAHPGMPSGAAAGTGGAAAALQCGADDDGGGGGGGDTRTATASQGAGEPMEQDGTPRAVEEAANSGLLRSAVAVNPLCMQLHPPHAAQQQQPHSGTSSPLPPRFDAHSMPPPGAAAGVVGRLDSFGRRASGLTGGSVGGFFLGDDGSQGGGFDCGFDSAAPGAPHPTGSASHAQAAGPERWHHPAELRAPPGYMGRRAFSCDGRTALPMPSSCAPGSATAAAAAAAASAGMAQLPFSPSAASCDALCHKVHDHRHNGRASKPLHDFFFSSPGAQQTPAAGYHDHVSATDPGHGRPQQQQQQPPPPPQQQQQRLLPGSGTPPLQPLQLQPRQMQPQAVLVQARSVRQLQLQQPYPQPPSAGSSVCRASTGDVASGTHSTLASSGDGTSSRVLLCSLPELLPGSSGKRVSLAATAPSGSLAAAAAAATTSPCLLGSPLPGGGADGETEVLEGLLHSLERDLGIMSPAAHHYHHQPPAASQSPQPLQLLPHPRSAGSNSSSGANQHPFSLSGPHHHHQQQEQQQPRLAPLLGLATPSAPAAAGDSCAAPGTSAAAANNTQSPWLSSYPILEEGPDPVPCARGGGVGGKSPRRRLPGPQPSQPLQQQQQRQQQQQQQRQQQQQQDQDMDGPVGRMTDLAVATLLRRHDSSSAWGAQQQQQLLLSVHGAGGSGCRAANNACLRSTAFDQPFDGLGLGLGLGTPPGAPLPRDLPRSGDGCTPRSTADGYAAVTPTRAFDAAQALGGGDVVGGGAGGFRQHACCPMHGSPFASGPSGAASGQQQQAQGPHGVHGSGGGAGGSPWGGPSPPRHHCHHHPHHHCHHHPHHHCHHHHHYQHQPHCPLHRHPHHHHHHHCYHVHPHHGHGHGLSGAQSMPQPLPSFGPDSWPSPSLAAAGEGRGNGPLSGGARWMQPDPPLTGQQQQQQQQQQPHFSSGGGSRLAMGPCSRLASARVGPYPRGTLPAPSSPFAAAASHRGSAGGAMPAGGGPHGLGEPRQQLPPRMHSSQMDWASPTCCGPSGLLLPQGHPQQQQQHQQRQMQMQQHGAGYNMQRCYSLQNLDDAAAPSRLLQPLEPLSLLQPLTPLQPLQLLPEQQQQQQQQPQSLMTPPPAATDLHTTPNFLDGAMHRELSIPHTSFNNSMGIGCGGPGRGGISLDGGLRLPTAVEHGECVTSDTDLDSLVDNLNWIPAPEASWISR</sequence>
<dbReference type="GO" id="GO:0003723">
    <property type="term" value="F:RNA binding"/>
    <property type="evidence" value="ECO:0007669"/>
    <property type="project" value="TreeGrafter"/>
</dbReference>
<dbReference type="PANTHER" id="PTHR46543">
    <property type="entry name" value="ZINC FINGER CCHC DOMAIN-CONTAINING PROTEIN 7"/>
    <property type="match status" value="1"/>
</dbReference>
<dbReference type="Proteomes" id="UP000613740">
    <property type="component" value="Unassembled WGS sequence"/>
</dbReference>
<gene>
    <name evidence="5" type="ORF">HYH02_004019</name>
</gene>
<keyword evidence="6" id="KW-1185">Reference proteome</keyword>
<feature type="compositionally biased region" description="Basic residues" evidence="4">
    <location>
        <begin position="69"/>
        <end position="80"/>
    </location>
</feature>
<feature type="region of interest" description="Disordered" evidence="4">
    <location>
        <begin position="540"/>
        <end position="615"/>
    </location>
</feature>
<feature type="compositionally biased region" description="Low complexity" evidence="4">
    <location>
        <begin position="361"/>
        <end position="371"/>
    </location>
</feature>
<feature type="region of interest" description="Disordered" evidence="4">
    <location>
        <begin position="975"/>
        <end position="999"/>
    </location>
</feature>
<organism evidence="5 6">
    <name type="scientific">Chlamydomonas schloesseri</name>
    <dbReference type="NCBI Taxonomy" id="2026947"/>
    <lineage>
        <taxon>Eukaryota</taxon>
        <taxon>Viridiplantae</taxon>
        <taxon>Chlorophyta</taxon>
        <taxon>core chlorophytes</taxon>
        <taxon>Chlorophyceae</taxon>
        <taxon>CS clade</taxon>
        <taxon>Chlamydomonadales</taxon>
        <taxon>Chlamydomonadaceae</taxon>
        <taxon>Chlamydomonas</taxon>
    </lineage>
</organism>
<feature type="compositionally biased region" description="Low complexity" evidence="4">
    <location>
        <begin position="750"/>
        <end position="779"/>
    </location>
</feature>
<feature type="region of interest" description="Disordered" evidence="4">
    <location>
        <begin position="1361"/>
        <end position="1388"/>
    </location>
</feature>
<evidence type="ECO:0000256" key="1">
    <source>
        <dbReference type="ARBA" id="ARBA00004123"/>
    </source>
</evidence>
<feature type="region of interest" description="Disordered" evidence="4">
    <location>
        <begin position="745"/>
        <end position="906"/>
    </location>
</feature>
<feature type="compositionally biased region" description="Gly residues" evidence="4">
    <location>
        <begin position="1062"/>
        <end position="1075"/>
    </location>
</feature>
<dbReference type="GO" id="GO:0071039">
    <property type="term" value="P:nuclear polyadenylation-dependent CUT catabolic process"/>
    <property type="evidence" value="ECO:0007669"/>
    <property type="project" value="TreeGrafter"/>
</dbReference>
<dbReference type="GO" id="GO:0071036">
    <property type="term" value="P:nuclear polyadenylation-dependent snoRNA catabolic process"/>
    <property type="evidence" value="ECO:0007669"/>
    <property type="project" value="TreeGrafter"/>
</dbReference>
<protein>
    <submittedName>
        <fullName evidence="5">Uncharacterized protein</fullName>
    </submittedName>
</protein>
<feature type="compositionally biased region" description="Low complexity" evidence="4">
    <location>
        <begin position="1233"/>
        <end position="1247"/>
    </location>
</feature>
<feature type="compositionally biased region" description="Low complexity" evidence="4">
    <location>
        <begin position="1191"/>
        <end position="1200"/>
    </location>
</feature>
<feature type="compositionally biased region" description="Low complexity" evidence="4">
    <location>
        <begin position="1361"/>
        <end position="1375"/>
    </location>
</feature>
<feature type="compositionally biased region" description="Low complexity" evidence="4">
    <location>
        <begin position="811"/>
        <end position="831"/>
    </location>
</feature>
<feature type="region of interest" description="Disordered" evidence="4">
    <location>
        <begin position="1043"/>
        <end position="1314"/>
    </location>
</feature>
<dbReference type="OrthoDB" id="10676001at2759"/>
<name>A0A835WPR3_9CHLO</name>
<feature type="compositionally biased region" description="Low complexity" evidence="4">
    <location>
        <begin position="586"/>
        <end position="613"/>
    </location>
</feature>
<feature type="compositionally biased region" description="Acidic residues" evidence="4">
    <location>
        <begin position="115"/>
        <end position="140"/>
    </location>
</feature>
<dbReference type="EMBL" id="JAEHOD010000008">
    <property type="protein sequence ID" value="KAG2451420.1"/>
    <property type="molecule type" value="Genomic_DNA"/>
</dbReference>
<feature type="compositionally biased region" description="Low complexity" evidence="4">
    <location>
        <begin position="1290"/>
        <end position="1314"/>
    </location>
</feature>
<feature type="compositionally biased region" description="Low complexity" evidence="4">
    <location>
        <begin position="44"/>
        <end position="61"/>
    </location>
</feature>
<accession>A0A835WPR3</accession>
<dbReference type="GO" id="GO:0031499">
    <property type="term" value="C:TRAMP complex"/>
    <property type="evidence" value="ECO:0007669"/>
    <property type="project" value="TreeGrafter"/>
</dbReference>
<feature type="compositionally biased region" description="Basic residues" evidence="4">
    <location>
        <begin position="1081"/>
        <end position="1137"/>
    </location>
</feature>